<dbReference type="GO" id="GO:0035091">
    <property type="term" value="F:phosphatidylinositol binding"/>
    <property type="evidence" value="ECO:0007669"/>
    <property type="project" value="InterPro"/>
</dbReference>
<dbReference type="InterPro" id="IPR011583">
    <property type="entry name" value="Chitinase_II/V-like_cat"/>
</dbReference>
<dbReference type="GO" id="GO:0004568">
    <property type="term" value="F:chitinase activity"/>
    <property type="evidence" value="ECO:0007669"/>
    <property type="project" value="TreeGrafter"/>
</dbReference>
<dbReference type="GO" id="GO:0006032">
    <property type="term" value="P:chitin catabolic process"/>
    <property type="evidence" value="ECO:0007669"/>
    <property type="project" value="TreeGrafter"/>
</dbReference>
<dbReference type="Gene3D" id="3.10.50.10">
    <property type="match status" value="1"/>
</dbReference>
<accession>A0A9W8MKG6</accession>
<comment type="caution">
    <text evidence="3">The sequence shown here is derived from an EMBL/GenBank/DDBJ whole genome shotgun (WGS) entry which is preliminary data.</text>
</comment>
<dbReference type="InterPro" id="IPR017853">
    <property type="entry name" value="GH"/>
</dbReference>
<gene>
    <name evidence="3" type="ORF">H1R20_g5285</name>
</gene>
<dbReference type="SUPFAM" id="SSF51445">
    <property type="entry name" value="(Trans)glycosidases"/>
    <property type="match status" value="1"/>
</dbReference>
<evidence type="ECO:0000313" key="4">
    <source>
        <dbReference type="Proteomes" id="UP001140091"/>
    </source>
</evidence>
<dbReference type="PROSITE" id="PS50195">
    <property type="entry name" value="PX"/>
    <property type="match status" value="1"/>
</dbReference>
<feature type="non-terminal residue" evidence="3">
    <location>
        <position position="561"/>
    </location>
</feature>
<dbReference type="GO" id="GO:0005576">
    <property type="term" value="C:extracellular region"/>
    <property type="evidence" value="ECO:0007669"/>
    <property type="project" value="TreeGrafter"/>
</dbReference>
<dbReference type="SUPFAM" id="SSF64268">
    <property type="entry name" value="PX domain"/>
    <property type="match status" value="1"/>
</dbReference>
<dbReference type="InterPro" id="IPR029070">
    <property type="entry name" value="Chitinase_insertion_sf"/>
</dbReference>
<dbReference type="SMART" id="SM00636">
    <property type="entry name" value="Glyco_18"/>
    <property type="match status" value="1"/>
</dbReference>
<dbReference type="Proteomes" id="UP001140091">
    <property type="component" value="Unassembled WGS sequence"/>
</dbReference>
<organism evidence="3 4">
    <name type="scientific">Candolleomyces eurysporus</name>
    <dbReference type="NCBI Taxonomy" id="2828524"/>
    <lineage>
        <taxon>Eukaryota</taxon>
        <taxon>Fungi</taxon>
        <taxon>Dikarya</taxon>
        <taxon>Basidiomycota</taxon>
        <taxon>Agaricomycotina</taxon>
        <taxon>Agaricomycetes</taxon>
        <taxon>Agaricomycetidae</taxon>
        <taxon>Agaricales</taxon>
        <taxon>Agaricineae</taxon>
        <taxon>Psathyrellaceae</taxon>
        <taxon>Candolleomyces</taxon>
    </lineage>
</organism>
<proteinExistence type="predicted"/>
<keyword evidence="4" id="KW-1185">Reference proteome</keyword>
<dbReference type="InterPro" id="IPR036871">
    <property type="entry name" value="PX_dom_sf"/>
</dbReference>
<dbReference type="EMBL" id="JANBPK010000799">
    <property type="protein sequence ID" value="KAJ2931809.1"/>
    <property type="molecule type" value="Genomic_DNA"/>
</dbReference>
<dbReference type="Gene3D" id="3.30.1520.10">
    <property type="entry name" value="Phox-like domain"/>
    <property type="match status" value="1"/>
</dbReference>
<dbReference type="Pfam" id="PF00704">
    <property type="entry name" value="Glyco_hydro_18"/>
    <property type="match status" value="1"/>
</dbReference>
<reference evidence="3" key="1">
    <citation type="submission" date="2022-06" db="EMBL/GenBank/DDBJ databases">
        <title>Genome Sequence of Candolleomyces eurysporus.</title>
        <authorList>
            <person name="Buettner E."/>
        </authorList>
    </citation>
    <scope>NUCLEOTIDE SEQUENCE</scope>
    <source>
        <strain evidence="3">VTCC 930004</strain>
    </source>
</reference>
<feature type="domain" description="GH18" evidence="2">
    <location>
        <begin position="181"/>
        <end position="561"/>
    </location>
</feature>
<dbReference type="PANTHER" id="PTHR11177">
    <property type="entry name" value="CHITINASE"/>
    <property type="match status" value="1"/>
</dbReference>
<sequence>MSSESVKLEHIPRSYAKGLGGFPSLKEAAIVGHTTSSVPRPHVVYIVRLVYTDGSTGVVAKRYSQFLSLYSSLRQDTGESTLTFPPRHALMVSLVPHGWIEDTLLDERKAGLNEFLCLILNTEKTRGHPLLSAFFKTPFASCFALESLGEGLTQLAVARPAGRRLRFKQDKKANLGGAGTPIVASYYPSWAASTLPPESVDWNKFDIIFFAFAIPNQNGGLDWPDSGKEVLKRLSSVISRRRAQTKVVLSVAVNTLGLDGVDIDWVSELRMVDGMNPQYPQHAKEYPNSPGAGNPHSAADAENFLQFLKMLRSKLGPEKIISAAVGHLPWLGSNGKPLSNVSEYAKYMTFVNIMNYDVWPASSHPGPNAPLGDLCHTSSQPEANAKAAYTQWTKAGMPASKLLLGLATYGYVSRSRNTKLSGSSVPALIPGAHPRSQIKLHPAGGAGVDSAEASAPGDLRSMWGQQIAFHQLLGMGALTKKGDGTYGAANGYTMGWDDCSDTPFLFNTQRETVVSYDDTYSLVDKAKFAREVGMAGCFTWSLDQDDGLSLHNVIRSGLGLE</sequence>
<dbReference type="GO" id="GO:0005975">
    <property type="term" value="P:carbohydrate metabolic process"/>
    <property type="evidence" value="ECO:0007669"/>
    <property type="project" value="InterPro"/>
</dbReference>
<evidence type="ECO:0000259" key="1">
    <source>
        <dbReference type="PROSITE" id="PS50195"/>
    </source>
</evidence>
<dbReference type="InterPro" id="IPR001683">
    <property type="entry name" value="PX_dom"/>
</dbReference>
<feature type="domain" description="PX" evidence="1">
    <location>
        <begin position="23"/>
        <end position="142"/>
    </location>
</feature>
<dbReference type="OrthoDB" id="73875at2759"/>
<dbReference type="Gene3D" id="3.20.20.80">
    <property type="entry name" value="Glycosidases"/>
    <property type="match status" value="2"/>
</dbReference>
<dbReference type="InterPro" id="IPR050314">
    <property type="entry name" value="Glycosyl_Hydrlase_18"/>
</dbReference>
<evidence type="ECO:0000313" key="3">
    <source>
        <dbReference type="EMBL" id="KAJ2931809.1"/>
    </source>
</evidence>
<dbReference type="Pfam" id="PF00787">
    <property type="entry name" value="PX"/>
    <property type="match status" value="1"/>
</dbReference>
<protein>
    <recommendedName>
        <fullName evidence="5">Chitinase</fullName>
    </recommendedName>
</protein>
<dbReference type="CDD" id="cd06093">
    <property type="entry name" value="PX_domain"/>
    <property type="match status" value="1"/>
</dbReference>
<dbReference type="InterPro" id="IPR001223">
    <property type="entry name" value="Glyco_hydro18_cat"/>
</dbReference>
<dbReference type="SMART" id="SM00312">
    <property type="entry name" value="PX"/>
    <property type="match status" value="1"/>
</dbReference>
<name>A0A9W8MKG6_9AGAR</name>
<dbReference type="PANTHER" id="PTHR11177:SF317">
    <property type="entry name" value="CHITINASE 12-RELATED"/>
    <property type="match status" value="1"/>
</dbReference>
<dbReference type="PROSITE" id="PS51910">
    <property type="entry name" value="GH18_2"/>
    <property type="match status" value="1"/>
</dbReference>
<dbReference type="AlphaFoldDB" id="A0A9W8MKG6"/>
<evidence type="ECO:0000259" key="2">
    <source>
        <dbReference type="PROSITE" id="PS51910"/>
    </source>
</evidence>
<dbReference type="GO" id="GO:0008061">
    <property type="term" value="F:chitin binding"/>
    <property type="evidence" value="ECO:0007669"/>
    <property type="project" value="InterPro"/>
</dbReference>
<evidence type="ECO:0008006" key="5">
    <source>
        <dbReference type="Google" id="ProtNLM"/>
    </source>
</evidence>